<dbReference type="Pfam" id="PF25023">
    <property type="entry name" value="TEN_YD-shell"/>
    <property type="match status" value="1"/>
</dbReference>
<comment type="caution">
    <text evidence="4">The sequence shown here is derived from an EMBL/GenBank/DDBJ whole genome shotgun (WGS) entry which is preliminary data.</text>
</comment>
<evidence type="ECO:0000259" key="3">
    <source>
        <dbReference type="Pfam" id="PF25023"/>
    </source>
</evidence>
<dbReference type="Gene3D" id="2.180.10.10">
    <property type="entry name" value="RHS repeat-associated core"/>
    <property type="match status" value="1"/>
</dbReference>
<proteinExistence type="predicted"/>
<keyword evidence="5" id="KW-1185">Reference proteome</keyword>
<feature type="compositionally biased region" description="Polar residues" evidence="2">
    <location>
        <begin position="283"/>
        <end position="292"/>
    </location>
</feature>
<dbReference type="NCBIfam" id="TIGR03696">
    <property type="entry name" value="Rhs_assc_core"/>
    <property type="match status" value="1"/>
</dbReference>
<dbReference type="EMBL" id="QGTT01000006">
    <property type="protein sequence ID" value="PWW13343.1"/>
    <property type="molecule type" value="Genomic_DNA"/>
</dbReference>
<gene>
    <name evidence="4" type="ORF">DET45_10656</name>
</gene>
<organism evidence="4 5">
    <name type="scientific">Pseudidiomarina maritima</name>
    <dbReference type="NCBI Taxonomy" id="519453"/>
    <lineage>
        <taxon>Bacteria</taxon>
        <taxon>Pseudomonadati</taxon>
        <taxon>Pseudomonadota</taxon>
        <taxon>Gammaproteobacteria</taxon>
        <taxon>Alteromonadales</taxon>
        <taxon>Idiomarinaceae</taxon>
        <taxon>Pseudidiomarina</taxon>
    </lineage>
</organism>
<protein>
    <submittedName>
        <fullName evidence="4">RHS repeat-associated protein</fullName>
    </submittedName>
</protein>
<feature type="domain" description="Teneurin-like YD-shell" evidence="3">
    <location>
        <begin position="42"/>
        <end position="231"/>
    </location>
</feature>
<dbReference type="RefSeq" id="WP_258306605.1">
    <property type="nucleotide sequence ID" value="NZ_QGTT01000006.1"/>
</dbReference>
<dbReference type="Proteomes" id="UP000246964">
    <property type="component" value="Unassembled WGS sequence"/>
</dbReference>
<dbReference type="InterPro" id="IPR056823">
    <property type="entry name" value="TEN-like_YD-shell"/>
</dbReference>
<evidence type="ECO:0000313" key="5">
    <source>
        <dbReference type="Proteomes" id="UP000246964"/>
    </source>
</evidence>
<keyword evidence="1" id="KW-0677">Repeat</keyword>
<evidence type="ECO:0000256" key="1">
    <source>
        <dbReference type="ARBA" id="ARBA00022737"/>
    </source>
</evidence>
<dbReference type="InterPro" id="IPR050708">
    <property type="entry name" value="T6SS_VgrG/RHS"/>
</dbReference>
<name>A0A317Q9Q7_9GAMM</name>
<evidence type="ECO:0000256" key="2">
    <source>
        <dbReference type="SAM" id="MobiDB-lite"/>
    </source>
</evidence>
<reference evidence="4 5" key="1">
    <citation type="submission" date="2018-05" db="EMBL/GenBank/DDBJ databases">
        <title>Freshwater and sediment microbial communities from various areas in North America, analyzing microbe dynamics in response to fracking.</title>
        <authorList>
            <person name="Lamendella R."/>
        </authorList>
    </citation>
    <scope>NUCLEOTIDE SEQUENCE [LARGE SCALE GENOMIC DNA]</scope>
    <source>
        <strain evidence="4 5">125B1</strain>
    </source>
</reference>
<dbReference type="PANTHER" id="PTHR32305:SF15">
    <property type="entry name" value="PROTEIN RHSA-RELATED"/>
    <property type="match status" value="1"/>
</dbReference>
<evidence type="ECO:0000313" key="4">
    <source>
        <dbReference type="EMBL" id="PWW13343.1"/>
    </source>
</evidence>
<dbReference type="AlphaFoldDB" id="A0A317Q9Q7"/>
<dbReference type="PANTHER" id="PTHR32305">
    <property type="match status" value="1"/>
</dbReference>
<feature type="region of interest" description="Disordered" evidence="2">
    <location>
        <begin position="273"/>
        <end position="292"/>
    </location>
</feature>
<accession>A0A317Q9Q7</accession>
<sequence length="411" mass="45035">MAVSSTLESETLIEPGRSESLTVYYRYNNGLDRLIGTSGNRKAGNASVDYDARGNITDNSHVEMSYNLANQMTAALGKSYTYDGHNRRVKVAGDGDTRYYLYSQSGQLLLSEDNGVQTNYIYLGSKLIAEDRQATTTFIHTDRLGSPVARTNSTGAVESRRHYQPFGDTYEAPSDDIGYTGHKYDNDLGLSYMQARYYDSVIGRFYSNDPVGFLTDNVHSFGRYTYVNNNPYKYVDPDGKYGRGSGWTDEKWKKFDSAQKALGEKMASASESLKSQAAGLQEGESTSDGYSASDLTSMASSLDKGLAAINDNGTGGHFANAESMKGNLAGTGVIGGKTITMNTSHANFGNNQSTKFTIGHESLHNAGLTHPKHIGFVPYRFGSFGQRMSYKNLPKHKQVTNPDHVMSQVFP</sequence>
<dbReference type="InterPro" id="IPR022385">
    <property type="entry name" value="Rhs_assc_core"/>
</dbReference>